<name>A0A0G0B7R5_9BACT</name>
<evidence type="ECO:0000313" key="1">
    <source>
        <dbReference type="EMBL" id="KKP59761.1"/>
    </source>
</evidence>
<evidence type="ECO:0000313" key="2">
    <source>
        <dbReference type="Proteomes" id="UP000034688"/>
    </source>
</evidence>
<dbReference type="Proteomes" id="UP000034688">
    <property type="component" value="Unassembled WGS sequence"/>
</dbReference>
<gene>
    <name evidence="1" type="ORF">UR54_C0023G0008</name>
</gene>
<dbReference type="EMBL" id="LBPP01000023">
    <property type="protein sequence ID" value="KKP59761.1"/>
    <property type="molecule type" value="Genomic_DNA"/>
</dbReference>
<accession>A0A0G0B7R5</accession>
<organism evidence="1 2">
    <name type="scientific">Candidatus Roizmanbacteria bacterium GW2011_GWA2_34_18</name>
    <dbReference type="NCBI Taxonomy" id="1618477"/>
    <lineage>
        <taxon>Bacteria</taxon>
        <taxon>Candidatus Roizmaniibacteriota</taxon>
    </lineage>
</organism>
<protein>
    <submittedName>
        <fullName evidence="1">Uncharacterized protein</fullName>
    </submittedName>
</protein>
<comment type="caution">
    <text evidence="1">The sequence shown here is derived from an EMBL/GenBank/DDBJ whole genome shotgun (WGS) entry which is preliminary data.</text>
</comment>
<proteinExistence type="predicted"/>
<sequence length="29" mass="3583">MLRLIKQTEYQTRARVNQLLHKSMKETHE</sequence>
<dbReference type="AlphaFoldDB" id="A0A0G0B7R5"/>
<reference evidence="1 2" key="1">
    <citation type="journal article" date="2015" name="Nature">
        <title>rRNA introns, odd ribosomes, and small enigmatic genomes across a large radiation of phyla.</title>
        <authorList>
            <person name="Brown C.T."/>
            <person name="Hug L.A."/>
            <person name="Thomas B.C."/>
            <person name="Sharon I."/>
            <person name="Castelle C.J."/>
            <person name="Singh A."/>
            <person name="Wilkins M.J."/>
            <person name="Williams K.H."/>
            <person name="Banfield J.F."/>
        </authorList>
    </citation>
    <scope>NUCLEOTIDE SEQUENCE [LARGE SCALE GENOMIC DNA]</scope>
</reference>